<sequence length="84" mass="9521">MIHISNQIQGATSINKAATGFHTAAHSSNFHRLLQLFVHGEANACSGFFMLLVKRGSINRLAKWFARNSRYHRQYNQILAPCIH</sequence>
<proteinExistence type="predicted"/>
<dbReference type="AlphaFoldDB" id="A0A0A9CVU3"/>
<name>A0A0A9CVU3_ARUDO</name>
<accession>A0A0A9CVU3</accession>
<organism evidence="1">
    <name type="scientific">Arundo donax</name>
    <name type="common">Giant reed</name>
    <name type="synonym">Donax arundinaceus</name>
    <dbReference type="NCBI Taxonomy" id="35708"/>
    <lineage>
        <taxon>Eukaryota</taxon>
        <taxon>Viridiplantae</taxon>
        <taxon>Streptophyta</taxon>
        <taxon>Embryophyta</taxon>
        <taxon>Tracheophyta</taxon>
        <taxon>Spermatophyta</taxon>
        <taxon>Magnoliopsida</taxon>
        <taxon>Liliopsida</taxon>
        <taxon>Poales</taxon>
        <taxon>Poaceae</taxon>
        <taxon>PACMAD clade</taxon>
        <taxon>Arundinoideae</taxon>
        <taxon>Arundineae</taxon>
        <taxon>Arundo</taxon>
    </lineage>
</organism>
<protein>
    <submittedName>
        <fullName evidence="1">Uncharacterized protein</fullName>
    </submittedName>
</protein>
<reference evidence="1" key="2">
    <citation type="journal article" date="2015" name="Data Brief">
        <title>Shoot transcriptome of the giant reed, Arundo donax.</title>
        <authorList>
            <person name="Barrero R.A."/>
            <person name="Guerrero F.D."/>
            <person name="Moolhuijzen P."/>
            <person name="Goolsby J.A."/>
            <person name="Tidwell J."/>
            <person name="Bellgard S.E."/>
            <person name="Bellgard M.I."/>
        </authorList>
    </citation>
    <scope>NUCLEOTIDE SEQUENCE</scope>
    <source>
        <tissue evidence="1">Shoot tissue taken approximately 20 cm above the soil surface</tissue>
    </source>
</reference>
<evidence type="ECO:0000313" key="1">
    <source>
        <dbReference type="EMBL" id="JAD80469.1"/>
    </source>
</evidence>
<reference evidence="1" key="1">
    <citation type="submission" date="2014-09" db="EMBL/GenBank/DDBJ databases">
        <authorList>
            <person name="Magalhaes I.L.F."/>
            <person name="Oliveira U."/>
            <person name="Santos F.R."/>
            <person name="Vidigal T.H.D.A."/>
            <person name="Brescovit A.D."/>
            <person name="Santos A.J."/>
        </authorList>
    </citation>
    <scope>NUCLEOTIDE SEQUENCE</scope>
    <source>
        <tissue evidence="1">Shoot tissue taken approximately 20 cm above the soil surface</tissue>
    </source>
</reference>
<dbReference type="EMBL" id="GBRH01217426">
    <property type="protein sequence ID" value="JAD80469.1"/>
    <property type="molecule type" value="Transcribed_RNA"/>
</dbReference>